<gene>
    <name evidence="1" type="ORF">C8A03DRAFT_17497</name>
</gene>
<organism evidence="1 2">
    <name type="scientific">Achaetomium macrosporum</name>
    <dbReference type="NCBI Taxonomy" id="79813"/>
    <lineage>
        <taxon>Eukaryota</taxon>
        <taxon>Fungi</taxon>
        <taxon>Dikarya</taxon>
        <taxon>Ascomycota</taxon>
        <taxon>Pezizomycotina</taxon>
        <taxon>Sordariomycetes</taxon>
        <taxon>Sordariomycetidae</taxon>
        <taxon>Sordariales</taxon>
        <taxon>Chaetomiaceae</taxon>
        <taxon>Achaetomium</taxon>
    </lineage>
</organism>
<dbReference type="EMBL" id="MU860237">
    <property type="protein sequence ID" value="KAK4235804.1"/>
    <property type="molecule type" value="Genomic_DNA"/>
</dbReference>
<keyword evidence="2" id="KW-1185">Reference proteome</keyword>
<dbReference type="Proteomes" id="UP001303760">
    <property type="component" value="Unassembled WGS sequence"/>
</dbReference>
<evidence type="ECO:0000313" key="2">
    <source>
        <dbReference type="Proteomes" id="UP001303760"/>
    </source>
</evidence>
<evidence type="ECO:0000313" key="1">
    <source>
        <dbReference type="EMBL" id="KAK4235804.1"/>
    </source>
</evidence>
<accession>A0AAN7HCB9</accession>
<reference evidence="1" key="1">
    <citation type="journal article" date="2023" name="Mol. Phylogenet. Evol.">
        <title>Genome-scale phylogeny and comparative genomics of the fungal order Sordariales.</title>
        <authorList>
            <person name="Hensen N."/>
            <person name="Bonometti L."/>
            <person name="Westerberg I."/>
            <person name="Brannstrom I.O."/>
            <person name="Guillou S."/>
            <person name="Cros-Aarteil S."/>
            <person name="Calhoun S."/>
            <person name="Haridas S."/>
            <person name="Kuo A."/>
            <person name="Mondo S."/>
            <person name="Pangilinan J."/>
            <person name="Riley R."/>
            <person name="LaButti K."/>
            <person name="Andreopoulos B."/>
            <person name="Lipzen A."/>
            <person name="Chen C."/>
            <person name="Yan M."/>
            <person name="Daum C."/>
            <person name="Ng V."/>
            <person name="Clum A."/>
            <person name="Steindorff A."/>
            <person name="Ohm R.A."/>
            <person name="Martin F."/>
            <person name="Silar P."/>
            <person name="Natvig D.O."/>
            <person name="Lalanne C."/>
            <person name="Gautier V."/>
            <person name="Ament-Velasquez S.L."/>
            <person name="Kruys A."/>
            <person name="Hutchinson M.I."/>
            <person name="Powell A.J."/>
            <person name="Barry K."/>
            <person name="Miller A.N."/>
            <person name="Grigoriev I.V."/>
            <person name="Debuchy R."/>
            <person name="Gladieux P."/>
            <person name="Hiltunen Thoren M."/>
            <person name="Johannesson H."/>
        </authorList>
    </citation>
    <scope>NUCLEOTIDE SEQUENCE</scope>
    <source>
        <strain evidence="1">CBS 532.94</strain>
    </source>
</reference>
<reference evidence="1" key="2">
    <citation type="submission" date="2023-05" db="EMBL/GenBank/DDBJ databases">
        <authorList>
            <consortium name="Lawrence Berkeley National Laboratory"/>
            <person name="Steindorff A."/>
            <person name="Hensen N."/>
            <person name="Bonometti L."/>
            <person name="Westerberg I."/>
            <person name="Brannstrom I.O."/>
            <person name="Guillou S."/>
            <person name="Cros-Aarteil S."/>
            <person name="Calhoun S."/>
            <person name="Haridas S."/>
            <person name="Kuo A."/>
            <person name="Mondo S."/>
            <person name="Pangilinan J."/>
            <person name="Riley R."/>
            <person name="Labutti K."/>
            <person name="Andreopoulos B."/>
            <person name="Lipzen A."/>
            <person name="Chen C."/>
            <person name="Yanf M."/>
            <person name="Daum C."/>
            <person name="Ng V."/>
            <person name="Clum A."/>
            <person name="Ohm R."/>
            <person name="Martin F."/>
            <person name="Silar P."/>
            <person name="Natvig D."/>
            <person name="Lalanne C."/>
            <person name="Gautier V."/>
            <person name="Ament-Velasquez S.L."/>
            <person name="Kruys A."/>
            <person name="Hutchinson M.I."/>
            <person name="Powell A.J."/>
            <person name="Barry K."/>
            <person name="Miller A.N."/>
            <person name="Grigoriev I.V."/>
            <person name="Debuchy R."/>
            <person name="Gladieux P."/>
            <person name="Thoren M.H."/>
            <person name="Johannesson H."/>
        </authorList>
    </citation>
    <scope>NUCLEOTIDE SEQUENCE</scope>
    <source>
        <strain evidence="1">CBS 532.94</strain>
    </source>
</reference>
<proteinExistence type="predicted"/>
<comment type="caution">
    <text evidence="1">The sequence shown here is derived from an EMBL/GenBank/DDBJ whole genome shotgun (WGS) entry which is preliminary data.</text>
</comment>
<sequence length="145" mass="16794">MSALFCCDSVRPYRPQRLLREDKFKTFMTWAAFPKESTASTGGGAENVELMELNPPYAIQLVRQVNYGPLESKRYFIPAEGKDNEFLEVVEDDLVRANFQKLNSYKNFKCESHNKFFEVNVYQKNPVNLHHWRANITRPAGGIDL</sequence>
<name>A0AAN7HCB9_9PEZI</name>
<protein>
    <submittedName>
        <fullName evidence="1">Uncharacterized protein</fullName>
    </submittedName>
</protein>
<dbReference type="AlphaFoldDB" id="A0AAN7HCB9"/>